<keyword evidence="20" id="KW-0511">Multifunctional enzyme</keyword>
<keyword evidence="16" id="KW-0573">Peptidoglycan synthesis</keyword>
<evidence type="ECO:0000256" key="2">
    <source>
        <dbReference type="ARBA" id="ARBA00004401"/>
    </source>
</evidence>
<dbReference type="Gene3D" id="1.10.3810.10">
    <property type="entry name" value="Biosynthetic peptidoglycan transglycosylase-like"/>
    <property type="match status" value="1"/>
</dbReference>
<evidence type="ECO:0000256" key="22">
    <source>
        <dbReference type="ARBA" id="ARBA00034000"/>
    </source>
</evidence>
<keyword evidence="17 27" id="KW-1133">Transmembrane helix</keyword>
<dbReference type="Gene3D" id="3.40.710.10">
    <property type="entry name" value="DD-peptidase/beta-lactamase superfamily"/>
    <property type="match status" value="1"/>
</dbReference>
<gene>
    <name evidence="30" type="primary">ponA</name>
    <name evidence="30" type="ORF">H0A61_02347</name>
</gene>
<keyword evidence="18 27" id="KW-0472">Membrane</keyword>
<evidence type="ECO:0000259" key="28">
    <source>
        <dbReference type="Pfam" id="PF00905"/>
    </source>
</evidence>
<evidence type="ECO:0000313" key="31">
    <source>
        <dbReference type="Proteomes" id="UP000662904"/>
    </source>
</evidence>
<comment type="function">
    <text evidence="1">Cell wall formation. Synthesis of cross-linked peptidoglycan from the lipid intermediates. The enzyme has a penicillin-insensitive transglycosylase N-terminal domain (formation of linear glycan strands) and a penicillin-sensitive transpeptidase C-terminal domain (cross-linking of the peptide subunits).</text>
</comment>
<keyword evidence="14" id="KW-0133">Cell shape</keyword>
<keyword evidence="21" id="KW-0961">Cell wall biogenesis/degradation</keyword>
<dbReference type="KEGG" id="kme:H0A61_02347"/>
<dbReference type="Pfam" id="PF00905">
    <property type="entry name" value="Transpeptidase"/>
    <property type="match status" value="1"/>
</dbReference>
<feature type="domain" description="Glycosyl transferase family 51" evidence="29">
    <location>
        <begin position="63"/>
        <end position="238"/>
    </location>
</feature>
<accession>A0A8A0RNI9</accession>
<comment type="similarity">
    <text evidence="4">In the C-terminal section; belongs to the transpeptidase family.</text>
</comment>
<evidence type="ECO:0000256" key="24">
    <source>
        <dbReference type="ARBA" id="ARBA00049902"/>
    </source>
</evidence>
<dbReference type="GO" id="GO:0008360">
    <property type="term" value="P:regulation of cell shape"/>
    <property type="evidence" value="ECO:0007669"/>
    <property type="project" value="UniProtKB-KW"/>
</dbReference>
<feature type="region of interest" description="Disordered" evidence="26">
    <location>
        <begin position="747"/>
        <end position="780"/>
    </location>
</feature>
<evidence type="ECO:0000256" key="27">
    <source>
        <dbReference type="SAM" id="Phobius"/>
    </source>
</evidence>
<evidence type="ECO:0000259" key="29">
    <source>
        <dbReference type="Pfam" id="PF00912"/>
    </source>
</evidence>
<organism evidence="30 31">
    <name type="scientific">Koleobacter methoxysyntrophicus</name>
    <dbReference type="NCBI Taxonomy" id="2751313"/>
    <lineage>
        <taxon>Bacteria</taxon>
        <taxon>Bacillati</taxon>
        <taxon>Bacillota</taxon>
        <taxon>Clostridia</taxon>
        <taxon>Koleobacterales</taxon>
        <taxon>Koleobacteraceae</taxon>
        <taxon>Koleobacter</taxon>
    </lineage>
</organism>
<comment type="similarity">
    <text evidence="5">In the N-terminal section; belongs to the glycosyltransferase 51 family.</text>
</comment>
<dbReference type="PANTHER" id="PTHR32282">
    <property type="entry name" value="BINDING PROTEIN TRANSPEPTIDASE, PUTATIVE-RELATED"/>
    <property type="match status" value="1"/>
</dbReference>
<evidence type="ECO:0000256" key="4">
    <source>
        <dbReference type="ARBA" id="ARBA00007090"/>
    </source>
</evidence>
<dbReference type="EMBL" id="CP059066">
    <property type="protein sequence ID" value="QSQ09961.1"/>
    <property type="molecule type" value="Genomic_DNA"/>
</dbReference>
<evidence type="ECO:0000256" key="19">
    <source>
        <dbReference type="ARBA" id="ARBA00023251"/>
    </source>
</evidence>
<dbReference type="InterPro" id="IPR023346">
    <property type="entry name" value="Lysozyme-like_dom_sf"/>
</dbReference>
<keyword evidence="15" id="KW-0735">Signal-anchor</keyword>
<keyword evidence="13" id="KW-0378">Hydrolase</keyword>
<dbReference type="SUPFAM" id="SSF53955">
    <property type="entry name" value="Lysozyme-like"/>
    <property type="match status" value="1"/>
</dbReference>
<feature type="domain" description="Penicillin-binding protein transpeptidase" evidence="28">
    <location>
        <begin position="345"/>
        <end position="625"/>
    </location>
</feature>
<dbReference type="SUPFAM" id="SSF56601">
    <property type="entry name" value="beta-lactamase/transpeptidase-like"/>
    <property type="match status" value="1"/>
</dbReference>
<evidence type="ECO:0000313" key="30">
    <source>
        <dbReference type="EMBL" id="QSQ09961.1"/>
    </source>
</evidence>
<evidence type="ECO:0000256" key="5">
    <source>
        <dbReference type="ARBA" id="ARBA00007739"/>
    </source>
</evidence>
<evidence type="ECO:0000256" key="17">
    <source>
        <dbReference type="ARBA" id="ARBA00022989"/>
    </source>
</evidence>
<name>A0A8A0RNI9_9FIRM</name>
<dbReference type="InterPro" id="IPR050396">
    <property type="entry name" value="Glycosyltr_51/Transpeptidase"/>
</dbReference>
<dbReference type="PANTHER" id="PTHR32282:SF33">
    <property type="entry name" value="PEPTIDOGLYCAN GLYCOSYLTRANSFERASE"/>
    <property type="match status" value="1"/>
</dbReference>
<evidence type="ECO:0000256" key="23">
    <source>
        <dbReference type="ARBA" id="ARBA00044770"/>
    </source>
</evidence>
<keyword evidence="12 27" id="KW-0812">Transmembrane</keyword>
<evidence type="ECO:0000256" key="14">
    <source>
        <dbReference type="ARBA" id="ARBA00022960"/>
    </source>
</evidence>
<keyword evidence="9" id="KW-0645">Protease</keyword>
<dbReference type="InterPro" id="IPR036950">
    <property type="entry name" value="PBP_transglycosylase"/>
</dbReference>
<dbReference type="GO" id="GO:0009002">
    <property type="term" value="F:serine-type D-Ala-D-Ala carboxypeptidase activity"/>
    <property type="evidence" value="ECO:0007669"/>
    <property type="project" value="UniProtKB-EC"/>
</dbReference>
<dbReference type="FunFam" id="1.10.3810.10:FF:000001">
    <property type="entry name" value="Penicillin-binding protein 1A"/>
    <property type="match status" value="1"/>
</dbReference>
<dbReference type="Proteomes" id="UP000662904">
    <property type="component" value="Chromosome"/>
</dbReference>
<evidence type="ECO:0000256" key="15">
    <source>
        <dbReference type="ARBA" id="ARBA00022968"/>
    </source>
</evidence>
<evidence type="ECO:0000256" key="21">
    <source>
        <dbReference type="ARBA" id="ARBA00023316"/>
    </source>
</evidence>
<dbReference type="NCBIfam" id="TIGR02074">
    <property type="entry name" value="PBP_1a_fam"/>
    <property type="match status" value="1"/>
</dbReference>
<dbReference type="AlphaFoldDB" id="A0A8A0RNI9"/>
<keyword evidence="19" id="KW-0046">Antibiotic resistance</keyword>
<dbReference type="EC" id="2.4.99.28" evidence="23"/>
<dbReference type="InterPro" id="IPR001264">
    <property type="entry name" value="Glyco_trans_51"/>
</dbReference>
<evidence type="ECO:0000256" key="16">
    <source>
        <dbReference type="ARBA" id="ARBA00022984"/>
    </source>
</evidence>
<proteinExistence type="inferred from homology"/>
<evidence type="ECO:0000256" key="18">
    <source>
        <dbReference type="ARBA" id="ARBA00023136"/>
    </source>
</evidence>
<evidence type="ECO:0000256" key="1">
    <source>
        <dbReference type="ARBA" id="ARBA00002624"/>
    </source>
</evidence>
<dbReference type="Pfam" id="PF00912">
    <property type="entry name" value="Transgly"/>
    <property type="match status" value="1"/>
</dbReference>
<evidence type="ECO:0000256" key="11">
    <source>
        <dbReference type="ARBA" id="ARBA00022679"/>
    </source>
</evidence>
<evidence type="ECO:0000256" key="13">
    <source>
        <dbReference type="ARBA" id="ARBA00022801"/>
    </source>
</evidence>
<dbReference type="GO" id="GO:0006508">
    <property type="term" value="P:proteolysis"/>
    <property type="evidence" value="ECO:0007669"/>
    <property type="project" value="UniProtKB-KW"/>
</dbReference>
<dbReference type="GO" id="GO:0008658">
    <property type="term" value="F:penicillin binding"/>
    <property type="evidence" value="ECO:0007669"/>
    <property type="project" value="InterPro"/>
</dbReference>
<dbReference type="GO" id="GO:0005886">
    <property type="term" value="C:plasma membrane"/>
    <property type="evidence" value="ECO:0007669"/>
    <property type="project" value="UniProtKB-SubCell"/>
</dbReference>
<evidence type="ECO:0000256" key="3">
    <source>
        <dbReference type="ARBA" id="ARBA00004752"/>
    </source>
</evidence>
<dbReference type="InterPro" id="IPR012338">
    <property type="entry name" value="Beta-lactam/transpept-like"/>
</dbReference>
<evidence type="ECO:0000256" key="20">
    <source>
        <dbReference type="ARBA" id="ARBA00023268"/>
    </source>
</evidence>
<dbReference type="InterPro" id="IPR001460">
    <property type="entry name" value="PCN-bd_Tpept"/>
</dbReference>
<dbReference type="GO" id="GO:0009252">
    <property type="term" value="P:peptidoglycan biosynthetic process"/>
    <property type="evidence" value="ECO:0007669"/>
    <property type="project" value="UniProtKB-UniPathway"/>
</dbReference>
<dbReference type="GO" id="GO:0046677">
    <property type="term" value="P:response to antibiotic"/>
    <property type="evidence" value="ECO:0007669"/>
    <property type="project" value="UniProtKB-KW"/>
</dbReference>
<comment type="subcellular location">
    <subcellularLocation>
        <location evidence="2">Cell membrane</location>
        <topology evidence="2">Single-pass type II membrane protein</topology>
    </subcellularLocation>
</comment>
<feature type="transmembrane region" description="Helical" evidence="27">
    <location>
        <begin position="12"/>
        <end position="39"/>
    </location>
</feature>
<evidence type="ECO:0000256" key="25">
    <source>
        <dbReference type="ARBA" id="ARBA00060592"/>
    </source>
</evidence>
<dbReference type="EC" id="3.4.16.4" evidence="6"/>
<evidence type="ECO:0000256" key="8">
    <source>
        <dbReference type="ARBA" id="ARBA00022645"/>
    </source>
</evidence>
<dbReference type="GO" id="GO:0071555">
    <property type="term" value="P:cell wall organization"/>
    <property type="evidence" value="ECO:0007669"/>
    <property type="project" value="UniProtKB-KW"/>
</dbReference>
<dbReference type="RefSeq" id="WP_206707290.1">
    <property type="nucleotide sequence ID" value="NZ_CP059066.1"/>
</dbReference>
<dbReference type="UniPathway" id="UPA00219"/>
<evidence type="ECO:0000256" key="26">
    <source>
        <dbReference type="SAM" id="MobiDB-lite"/>
    </source>
</evidence>
<evidence type="ECO:0000256" key="9">
    <source>
        <dbReference type="ARBA" id="ARBA00022670"/>
    </source>
</evidence>
<evidence type="ECO:0000256" key="12">
    <source>
        <dbReference type="ARBA" id="ARBA00022692"/>
    </source>
</evidence>
<evidence type="ECO:0000256" key="10">
    <source>
        <dbReference type="ARBA" id="ARBA00022676"/>
    </source>
</evidence>
<feature type="compositionally biased region" description="Polar residues" evidence="26">
    <location>
        <begin position="751"/>
        <end position="761"/>
    </location>
</feature>
<keyword evidence="31" id="KW-1185">Reference proteome</keyword>
<evidence type="ECO:0000256" key="6">
    <source>
        <dbReference type="ARBA" id="ARBA00012448"/>
    </source>
</evidence>
<sequence length="780" mass="87277">MSKTNKKKGKTFLKISLLVMIVIFFAAVGSGIGLLAAYIKDAPEFDPEKLETSETSFVFDDNGQLITKLHAEQNRINVKLDVIPEDLINAFIAIEDPRFKEHFGIDIRAAIGALWADIRHMGFVRGASTITQQLVKNAFLSPEKTIKRKVQEVWLAIQIERKYTKEEILEYYLNHIYFGHSANGVQAASQVYFGKDVQELTLAESAMLAGITRNPGIYSPYINFEKAKERQEVILNEMVKNNFITKEEAQKAKEEKIKLAGLKDFSERYKAPFFIDHVIREVVKQLKEEYGMTNDEAFNKIYNGGLRIYTTVNMDIQQKAEEVMSNPENYPEGLVDDKGNPQPQGAIVIIDHSTGHIKALVGGRKHEKRLGLNRATQSFRQPGSAFKPITVYTPAIDMGYTAATVIDDAPIFYKAGKEVWAPENYNRKFNGLTTIRRAIELSINVVAVKVLDQIGIDRAIDYAQNMGIKNLVLEGRKNDRNLPSMALGGLTKGVTPLEMAAAYGTLANQGIYIEPIAFTKVTDKTGRVILEPKQEKRVVVSEQTAYIMTDMLKGVIKRGTGWRLADLPFPAAGKTGTTNDSKDIWFIGYTPHLVGAVWIGHDEPTKMVNVAGGKQPALIWKQVMEYAHKNLPTQDFIKPDKIVGPIEVCSVSGKLPTELCANDPRGSKVISEIFIKGTEPTDFCNTHVKKEICIESNLLATKYCPSSSVKTKIMIQRKEPFIPAEDGRVPLDAPYEVPDEYCNIHGPITEPINNQEPTNLYENIDQEDRFPEDSADPDVQ</sequence>
<keyword evidence="8" id="KW-0121">Carboxypeptidase</keyword>
<reference evidence="30" key="1">
    <citation type="submission" date="2020-07" db="EMBL/GenBank/DDBJ databases">
        <title>Koleobacter methoxysyntrophicus gen. nov., sp. nov., a novel anaerobic bacterium isolated from deep subsurface oil field and proposal of Koleobacterales ord. nov. in the phylum Firmicutes.</title>
        <authorList>
            <person name="Sakamoto S."/>
            <person name="Tamaki H."/>
        </authorList>
    </citation>
    <scope>NUCLEOTIDE SEQUENCE</scope>
    <source>
        <strain evidence="30">NRmbB1</strain>
    </source>
</reference>
<keyword evidence="10" id="KW-0328">Glycosyltransferase</keyword>
<dbReference type="GO" id="GO:0008955">
    <property type="term" value="F:peptidoglycan glycosyltransferase activity"/>
    <property type="evidence" value="ECO:0007669"/>
    <property type="project" value="UniProtKB-EC"/>
</dbReference>
<comment type="pathway">
    <text evidence="25">Glycan biosynthesis.</text>
</comment>
<comment type="catalytic activity">
    <reaction evidence="24">
        <text>[GlcNAc-(1-&gt;4)-Mur2Ac(oyl-L-Ala-gamma-D-Glu-L-Lys-D-Ala-D-Ala)](n)-di-trans,octa-cis-undecaprenyl diphosphate + beta-D-GlcNAc-(1-&gt;4)-Mur2Ac(oyl-L-Ala-gamma-D-Glu-L-Lys-D-Ala-D-Ala)-di-trans,octa-cis-undecaprenyl diphosphate = [GlcNAc-(1-&gt;4)-Mur2Ac(oyl-L-Ala-gamma-D-Glu-L-Lys-D-Ala-D-Ala)](n+1)-di-trans,octa-cis-undecaprenyl diphosphate + di-trans,octa-cis-undecaprenyl diphosphate + H(+)</text>
        <dbReference type="Rhea" id="RHEA:23708"/>
        <dbReference type="Rhea" id="RHEA-COMP:9602"/>
        <dbReference type="Rhea" id="RHEA-COMP:9603"/>
        <dbReference type="ChEBI" id="CHEBI:15378"/>
        <dbReference type="ChEBI" id="CHEBI:58405"/>
        <dbReference type="ChEBI" id="CHEBI:60033"/>
        <dbReference type="ChEBI" id="CHEBI:78435"/>
        <dbReference type="EC" id="2.4.99.28"/>
    </reaction>
</comment>
<protein>
    <recommendedName>
        <fullName evidence="7">Penicillin-binding protein 1A</fullName>
        <ecNumber evidence="23">2.4.99.28</ecNumber>
        <ecNumber evidence="6">3.4.16.4</ecNumber>
    </recommendedName>
</protein>
<evidence type="ECO:0000256" key="7">
    <source>
        <dbReference type="ARBA" id="ARBA00018638"/>
    </source>
</evidence>
<comment type="catalytic activity">
    <reaction evidence="22">
        <text>Preferential cleavage: (Ac)2-L-Lys-D-Ala-|-D-Ala. Also transpeptidation of peptidyl-alanyl moieties that are N-acyl substituents of D-alanine.</text>
        <dbReference type="EC" id="3.4.16.4"/>
    </reaction>
</comment>
<keyword evidence="11" id="KW-0808">Transferase</keyword>
<comment type="pathway">
    <text evidence="3">Cell wall biogenesis; peptidoglycan biosynthesis.</text>
</comment>